<dbReference type="InterPro" id="IPR036291">
    <property type="entry name" value="NAD(P)-bd_dom_sf"/>
</dbReference>
<dbReference type="AlphaFoldDB" id="A0A814L039"/>
<dbReference type="Pfam" id="PF02826">
    <property type="entry name" value="2-Hacid_dh_C"/>
    <property type="match status" value="1"/>
</dbReference>
<evidence type="ECO:0000313" key="13">
    <source>
        <dbReference type="Proteomes" id="UP000663829"/>
    </source>
</evidence>
<sequence>METYRDMSNVLITDDVDQQCVDILQSIGFNVEKDLSLAKNSEQLIEKMKNVDILIVRSATKVTAKIIENSPRLKLIGRAGTGTDNIDTDSATKHGILVMNTPGANTLSAAEHTCALICSLSRSIPAACASIKSSVWERSKFMGEELNGKTLAIIGLGRIGREVAKRMQSFSMKTIGYDPIITAEQSATFDVEFLSFDQIWPIADYITIHVPLMNETKHLINAEVFSKCKKGVRVVNVARGGIVDEKALLEALKTGQCGGVALDVFEEEPPKDFTLIKHENVIATPHLGANTKEAQKRVAIELAEQIRDFKMGISLIGVVNGSAVMSQFSNTNRSLLVLSRSLGELLIRINKHEDISSPITISCHKSISPMVYDALAVYFSFGYLHELGNSKANFVNAQHLLEEKGIEIRMTSGKHDELLVIHMPSDHNNSSNKLNIVHEVSGTLDKERLYLCSINGHKFENHVPLQLNRSLLVKSYYGSFYNYLRLLTYACFVLGGDQFQDSNVTAVYNTTHSDKNGDIKWCAILTS</sequence>
<accession>A0A814L039</accession>
<organism evidence="11 13">
    <name type="scientific">Didymodactylos carnosus</name>
    <dbReference type="NCBI Taxonomy" id="1234261"/>
    <lineage>
        <taxon>Eukaryota</taxon>
        <taxon>Metazoa</taxon>
        <taxon>Spiralia</taxon>
        <taxon>Gnathifera</taxon>
        <taxon>Rotifera</taxon>
        <taxon>Eurotatoria</taxon>
        <taxon>Bdelloidea</taxon>
        <taxon>Philodinida</taxon>
        <taxon>Philodinidae</taxon>
        <taxon>Didymodactylos</taxon>
    </lineage>
</organism>
<dbReference type="GO" id="GO:0004617">
    <property type="term" value="F:phosphoglycerate dehydrogenase activity"/>
    <property type="evidence" value="ECO:0007669"/>
    <property type="project" value="TreeGrafter"/>
</dbReference>
<keyword evidence="13" id="KW-1185">Reference proteome</keyword>
<name>A0A814L039_9BILA</name>
<protein>
    <recommendedName>
        <fullName evidence="3">D-3-phosphoglycerate dehydrogenase</fullName>
    </recommendedName>
</protein>
<dbReference type="PANTHER" id="PTHR42938">
    <property type="entry name" value="FORMATE DEHYDROGENASE 1"/>
    <property type="match status" value="1"/>
</dbReference>
<dbReference type="PROSITE" id="PS00065">
    <property type="entry name" value="D_2_HYDROXYACID_DH_1"/>
    <property type="match status" value="1"/>
</dbReference>
<keyword evidence="8" id="KW-0520">NAD</keyword>
<evidence type="ECO:0000256" key="2">
    <source>
        <dbReference type="ARBA" id="ARBA00011881"/>
    </source>
</evidence>
<comment type="caution">
    <text evidence="11">The sequence shown here is derived from an EMBL/GenBank/DDBJ whole genome shotgun (WGS) entry which is preliminary data.</text>
</comment>
<evidence type="ECO:0000259" key="10">
    <source>
        <dbReference type="Pfam" id="PF02826"/>
    </source>
</evidence>
<dbReference type="PROSITE" id="PS00671">
    <property type="entry name" value="D_2_HYDROXYACID_DH_3"/>
    <property type="match status" value="1"/>
</dbReference>
<dbReference type="Pfam" id="PF00389">
    <property type="entry name" value="2-Hacid_dh"/>
    <property type="match status" value="1"/>
</dbReference>
<keyword evidence="7" id="KW-0560">Oxidoreductase</keyword>
<feature type="domain" description="D-isomer specific 2-hydroxyacid dehydrogenase NAD-binding" evidence="10">
    <location>
        <begin position="115"/>
        <end position="288"/>
    </location>
</feature>
<evidence type="ECO:0000256" key="5">
    <source>
        <dbReference type="ARBA" id="ARBA00022605"/>
    </source>
</evidence>
<dbReference type="SUPFAM" id="SSF143548">
    <property type="entry name" value="Serine metabolism enzymes domain"/>
    <property type="match status" value="1"/>
</dbReference>
<reference evidence="11" key="1">
    <citation type="submission" date="2021-02" db="EMBL/GenBank/DDBJ databases">
        <authorList>
            <person name="Nowell W R."/>
        </authorList>
    </citation>
    <scope>NUCLEOTIDE SEQUENCE</scope>
</reference>
<evidence type="ECO:0000259" key="9">
    <source>
        <dbReference type="Pfam" id="PF00389"/>
    </source>
</evidence>
<comment type="subunit">
    <text evidence="2">Homotetramer.</text>
</comment>
<dbReference type="Gene3D" id="3.40.50.720">
    <property type="entry name" value="NAD(P)-binding Rossmann-like Domain"/>
    <property type="match status" value="2"/>
</dbReference>
<keyword evidence="5" id="KW-0028">Amino-acid biosynthesis</keyword>
<dbReference type="Proteomes" id="UP000663829">
    <property type="component" value="Unassembled WGS sequence"/>
</dbReference>
<dbReference type="PANTHER" id="PTHR42938:SF22">
    <property type="entry name" value="D-3-PHOSPHOGLYCERATE DEHYDROGENASE"/>
    <property type="match status" value="1"/>
</dbReference>
<dbReference type="EMBL" id="CAJOBC010004439">
    <property type="protein sequence ID" value="CAF3827777.1"/>
    <property type="molecule type" value="Genomic_DNA"/>
</dbReference>
<dbReference type="InterPro" id="IPR029752">
    <property type="entry name" value="D-isomer_DH_CS1"/>
</dbReference>
<dbReference type="InterPro" id="IPR029753">
    <property type="entry name" value="D-isomer_DH_CS"/>
</dbReference>
<dbReference type="CDD" id="cd12173">
    <property type="entry name" value="PGDH_4"/>
    <property type="match status" value="1"/>
</dbReference>
<dbReference type="InterPro" id="IPR006140">
    <property type="entry name" value="D-isomer_DH_NAD-bd"/>
</dbReference>
<evidence type="ECO:0000256" key="8">
    <source>
        <dbReference type="ARBA" id="ARBA00023027"/>
    </source>
</evidence>
<evidence type="ECO:0000256" key="7">
    <source>
        <dbReference type="ARBA" id="ARBA00023002"/>
    </source>
</evidence>
<dbReference type="Proteomes" id="UP000681722">
    <property type="component" value="Unassembled WGS sequence"/>
</dbReference>
<dbReference type="FunFam" id="3.40.50.720:FF:000021">
    <property type="entry name" value="D-3-phosphoglycerate dehydrogenase"/>
    <property type="match status" value="1"/>
</dbReference>
<keyword evidence="6" id="KW-0007">Acetylation</keyword>
<keyword evidence="4" id="KW-0597">Phosphoprotein</keyword>
<dbReference type="EMBL" id="CAJNOQ010004439">
    <property type="protein sequence ID" value="CAF1059215.1"/>
    <property type="molecule type" value="Genomic_DNA"/>
</dbReference>
<feature type="domain" description="D-isomer specific 2-hydroxyacid dehydrogenase catalytic" evidence="9">
    <location>
        <begin position="10"/>
        <end position="320"/>
    </location>
</feature>
<dbReference type="SUPFAM" id="SSF51735">
    <property type="entry name" value="NAD(P)-binding Rossmann-fold domains"/>
    <property type="match status" value="1"/>
</dbReference>
<dbReference type="Gene3D" id="3.30.1330.90">
    <property type="entry name" value="D-3-phosphoglycerate dehydrogenase, domain 3"/>
    <property type="match status" value="1"/>
</dbReference>
<evidence type="ECO:0000313" key="12">
    <source>
        <dbReference type="EMBL" id="CAF3827777.1"/>
    </source>
</evidence>
<dbReference type="InterPro" id="IPR006139">
    <property type="entry name" value="D-isomer_2_OHA_DH_cat_dom"/>
</dbReference>
<gene>
    <name evidence="11" type="ORF">GPM918_LOCUS16689</name>
    <name evidence="12" type="ORF">SRO942_LOCUS16688</name>
</gene>
<dbReference type="OrthoDB" id="1621027at2759"/>
<comment type="similarity">
    <text evidence="1">Belongs to the D-isomer specific 2-hydroxyacid dehydrogenase family.</text>
</comment>
<dbReference type="InterPro" id="IPR029009">
    <property type="entry name" value="ASB_dom_sf"/>
</dbReference>
<proteinExistence type="inferred from homology"/>
<evidence type="ECO:0000256" key="3">
    <source>
        <dbReference type="ARBA" id="ARBA00021582"/>
    </source>
</evidence>
<evidence type="ECO:0000256" key="6">
    <source>
        <dbReference type="ARBA" id="ARBA00022990"/>
    </source>
</evidence>
<evidence type="ECO:0000313" key="11">
    <source>
        <dbReference type="EMBL" id="CAF1059215.1"/>
    </source>
</evidence>
<evidence type="ECO:0000256" key="1">
    <source>
        <dbReference type="ARBA" id="ARBA00005854"/>
    </source>
</evidence>
<dbReference type="GO" id="GO:0051287">
    <property type="term" value="F:NAD binding"/>
    <property type="evidence" value="ECO:0007669"/>
    <property type="project" value="InterPro"/>
</dbReference>
<dbReference type="GO" id="GO:0008652">
    <property type="term" value="P:amino acid biosynthetic process"/>
    <property type="evidence" value="ECO:0007669"/>
    <property type="project" value="UniProtKB-KW"/>
</dbReference>
<dbReference type="SUPFAM" id="SSF52283">
    <property type="entry name" value="Formate/glycerate dehydrogenase catalytic domain-like"/>
    <property type="match status" value="1"/>
</dbReference>
<evidence type="ECO:0000256" key="4">
    <source>
        <dbReference type="ARBA" id="ARBA00022553"/>
    </source>
</evidence>